<evidence type="ECO:0000256" key="1">
    <source>
        <dbReference type="SAM" id="Phobius"/>
    </source>
</evidence>
<keyword evidence="1" id="KW-1133">Transmembrane helix</keyword>
<keyword evidence="1" id="KW-0812">Transmembrane</keyword>
<gene>
    <name evidence="2" type="ORF">MetfoDRAFT_1715</name>
</gene>
<organism evidence="2 3">
    <name type="scientific">Methanotorris formicicus Mc-S-70</name>
    <dbReference type="NCBI Taxonomy" id="647171"/>
    <lineage>
        <taxon>Archaea</taxon>
        <taxon>Methanobacteriati</taxon>
        <taxon>Methanobacteriota</taxon>
        <taxon>Methanomada group</taxon>
        <taxon>Methanococci</taxon>
        <taxon>Methanococcales</taxon>
        <taxon>Methanocaldococcaceae</taxon>
        <taxon>Methanotorris</taxon>
    </lineage>
</organism>
<proteinExistence type="predicted"/>
<protein>
    <submittedName>
        <fullName evidence="2">Uncharacterized protein</fullName>
    </submittedName>
</protein>
<dbReference type="AlphaFoldDB" id="H1L0Z1"/>
<reference evidence="2 3" key="1">
    <citation type="submission" date="2011-09" db="EMBL/GenBank/DDBJ databases">
        <title>The draft genome of Methanotorris formicicus Mc-S-70.</title>
        <authorList>
            <consortium name="US DOE Joint Genome Institute (JGI-PGF)"/>
            <person name="Lucas S."/>
            <person name="Han J."/>
            <person name="Lapidus A."/>
            <person name="Cheng J.-F."/>
            <person name="Goodwin L."/>
            <person name="Pitluck S."/>
            <person name="Peters L."/>
            <person name="Land M.L."/>
            <person name="Hauser L."/>
            <person name="Sieprawska-Lupa M."/>
            <person name="Takai K."/>
            <person name="Miyazaki J."/>
            <person name="Whitman W."/>
            <person name="Woyke T.J."/>
        </authorList>
    </citation>
    <scope>NUCLEOTIDE SEQUENCE [LARGE SCALE GENOMIC DNA]</scope>
    <source>
        <strain evidence="2 3">Mc-S-70</strain>
    </source>
</reference>
<evidence type="ECO:0000313" key="3">
    <source>
        <dbReference type="Proteomes" id="UP000003706"/>
    </source>
</evidence>
<dbReference type="RefSeq" id="WP_007045138.1">
    <property type="nucleotide sequence ID" value="NZ_AGJL01000055.1"/>
</dbReference>
<feature type="transmembrane region" description="Helical" evidence="1">
    <location>
        <begin position="86"/>
        <end position="104"/>
    </location>
</feature>
<dbReference type="Proteomes" id="UP000003706">
    <property type="component" value="Unassembled WGS sequence"/>
</dbReference>
<comment type="caution">
    <text evidence="2">The sequence shown here is derived from an EMBL/GenBank/DDBJ whole genome shotgun (WGS) entry which is preliminary data.</text>
</comment>
<keyword evidence="1" id="KW-0472">Membrane</keyword>
<dbReference type="OrthoDB" id="384484at2157"/>
<sequence>MFEYIIELISIVISIKILTKIGNYLKGRKIFENDGWFVKFVWWWVCYLVMYYVWAILANMFGYGNRPNEWEMLILFSSVCGFSSRYYGKVGFGLLLIFTFLVGAGGPNTLLRVITAMLFFFITRYYDYGENIESGSSHIDNTTYKDELDLLNYYLLKAKELSSEALEDLQNNNVDDAVKKWNKSLEHYKKAEKIAKLRKDDELISSINKNIKTIVQNVLNIKIKSISDKIGG</sequence>
<dbReference type="EMBL" id="AGJL01000055">
    <property type="protein sequence ID" value="EHP84297.1"/>
    <property type="molecule type" value="Genomic_DNA"/>
</dbReference>
<feature type="transmembrane region" description="Helical" evidence="1">
    <location>
        <begin position="41"/>
        <end position="65"/>
    </location>
</feature>
<name>H1L0Z1_9EURY</name>
<accession>H1L0Z1</accession>
<evidence type="ECO:0000313" key="2">
    <source>
        <dbReference type="EMBL" id="EHP84297.1"/>
    </source>
</evidence>
<keyword evidence="3" id="KW-1185">Reference proteome</keyword>
<dbReference type="STRING" id="647171.MetfoDRAFT_1715"/>